<feature type="signal peptide" evidence="5">
    <location>
        <begin position="1"/>
        <end position="26"/>
    </location>
</feature>
<evidence type="ECO:0000313" key="7">
    <source>
        <dbReference type="EMBL" id="MBP1853317.1"/>
    </source>
</evidence>
<keyword evidence="5" id="KW-0732">Signal</keyword>
<dbReference type="CDD" id="cd07720">
    <property type="entry name" value="OPHC2-like_MBL-fold"/>
    <property type="match status" value="1"/>
</dbReference>
<dbReference type="SUPFAM" id="SSF56281">
    <property type="entry name" value="Metallo-hydrolase/oxidoreductase"/>
    <property type="match status" value="1"/>
</dbReference>
<keyword evidence="3" id="KW-0378">Hydrolase</keyword>
<keyword evidence="2" id="KW-0479">Metal-binding</keyword>
<feature type="chain" id="PRO_5046034504" evidence="5">
    <location>
        <begin position="27"/>
        <end position="328"/>
    </location>
</feature>
<dbReference type="RefSeq" id="WP_245224318.1">
    <property type="nucleotide sequence ID" value="NZ_JAGGJU010000016.1"/>
</dbReference>
<evidence type="ECO:0000256" key="1">
    <source>
        <dbReference type="ARBA" id="ARBA00007749"/>
    </source>
</evidence>
<evidence type="ECO:0000256" key="5">
    <source>
        <dbReference type="SAM" id="SignalP"/>
    </source>
</evidence>
<evidence type="ECO:0000313" key="8">
    <source>
        <dbReference type="Proteomes" id="UP000759443"/>
    </source>
</evidence>
<keyword evidence="8" id="KW-1185">Reference proteome</keyword>
<evidence type="ECO:0000256" key="2">
    <source>
        <dbReference type="ARBA" id="ARBA00022723"/>
    </source>
</evidence>
<dbReference type="EMBL" id="JAGGJU010000016">
    <property type="protein sequence ID" value="MBP1853317.1"/>
    <property type="molecule type" value="Genomic_DNA"/>
</dbReference>
<name>A0ABS4E5T9_9HYPH</name>
<comment type="caution">
    <text evidence="7">The sequence shown here is derived from an EMBL/GenBank/DDBJ whole genome shotgun (WGS) entry which is preliminary data.</text>
</comment>
<evidence type="ECO:0000259" key="6">
    <source>
        <dbReference type="SMART" id="SM00849"/>
    </source>
</evidence>
<dbReference type="InterPro" id="IPR001279">
    <property type="entry name" value="Metallo-B-lactamas"/>
</dbReference>
<dbReference type="Proteomes" id="UP000759443">
    <property type="component" value="Unassembled WGS sequence"/>
</dbReference>
<sequence length="328" mass="34435">MMKPALPLLLSTAAVLLAMLGQPAQAQTAAPITAAGYVRVADAYSFPVGDLQITALSDGTVPQDLYTLMLGTAQAHVDDLLHSSFQSNPVEASINAFLIRGGDHTILVDTGSGDLFGPGYGGKLLDSLKSVGVTPDAITDILITHIHTDHTGGLVQAGKPVFANATVHVGAPDVSFFLDATNAGKTGYDAKYFDEAAKTVGVYQALGQVRTFADGETVLPGITGSIHPGHTPGSAFFHLVSKGLSITFVGDIVHVEAVQFPDPKVAILYDVKPDQAVATREQAFGEFAGDRALIAAPHLPFPGVGHVRREGPDSFSFHPIEYRNRDGK</sequence>
<dbReference type="SMART" id="SM00849">
    <property type="entry name" value="Lactamase_B"/>
    <property type="match status" value="1"/>
</dbReference>
<feature type="domain" description="Metallo-beta-lactamase" evidence="6">
    <location>
        <begin position="93"/>
        <end position="298"/>
    </location>
</feature>
<dbReference type="PANTHER" id="PTHR42978">
    <property type="entry name" value="QUORUM-QUENCHING LACTONASE YTNP-RELATED-RELATED"/>
    <property type="match status" value="1"/>
</dbReference>
<proteinExistence type="inferred from homology"/>
<dbReference type="InterPro" id="IPR051013">
    <property type="entry name" value="MBL_superfamily_lactonases"/>
</dbReference>
<dbReference type="InterPro" id="IPR036866">
    <property type="entry name" value="RibonucZ/Hydroxyglut_hydro"/>
</dbReference>
<evidence type="ECO:0000256" key="4">
    <source>
        <dbReference type="ARBA" id="ARBA00022833"/>
    </source>
</evidence>
<accession>A0ABS4E5T9</accession>
<comment type="similarity">
    <text evidence="1">Belongs to the metallo-beta-lactamase superfamily.</text>
</comment>
<protein>
    <submittedName>
        <fullName evidence="7">Glyoxylase-like metal-dependent hydrolase (Beta-lactamase superfamily II)</fullName>
    </submittedName>
</protein>
<dbReference type="PANTHER" id="PTHR42978:SF6">
    <property type="entry name" value="QUORUM-QUENCHING LACTONASE YTNP-RELATED"/>
    <property type="match status" value="1"/>
</dbReference>
<reference evidence="7 8" key="1">
    <citation type="submission" date="2021-03" db="EMBL/GenBank/DDBJ databases">
        <title>Genomic Encyclopedia of Type Strains, Phase IV (KMG-IV): sequencing the most valuable type-strain genomes for metagenomic binning, comparative biology and taxonomic classification.</title>
        <authorList>
            <person name="Goeker M."/>
        </authorList>
    </citation>
    <scope>NUCLEOTIDE SEQUENCE [LARGE SCALE GENOMIC DNA]</scope>
    <source>
        <strain evidence="7 8">DSM 21600</strain>
    </source>
</reference>
<keyword evidence="4" id="KW-0862">Zinc</keyword>
<evidence type="ECO:0000256" key="3">
    <source>
        <dbReference type="ARBA" id="ARBA00022801"/>
    </source>
</evidence>
<dbReference type="Gene3D" id="3.60.15.10">
    <property type="entry name" value="Ribonuclease Z/Hydroxyacylglutathione hydrolase-like"/>
    <property type="match status" value="1"/>
</dbReference>
<organism evidence="7 8">
    <name type="scientific">Rhizobium halophytocola</name>
    <dbReference type="NCBI Taxonomy" id="735519"/>
    <lineage>
        <taxon>Bacteria</taxon>
        <taxon>Pseudomonadati</taxon>
        <taxon>Pseudomonadota</taxon>
        <taxon>Alphaproteobacteria</taxon>
        <taxon>Hyphomicrobiales</taxon>
        <taxon>Rhizobiaceae</taxon>
        <taxon>Rhizobium/Agrobacterium group</taxon>
        <taxon>Rhizobium</taxon>
    </lineage>
</organism>
<dbReference type="Pfam" id="PF00753">
    <property type="entry name" value="Lactamase_B"/>
    <property type="match status" value="1"/>
</dbReference>
<gene>
    <name evidence="7" type="ORF">J2Z17_004778</name>
</gene>